<dbReference type="PANTHER" id="PTHR43649">
    <property type="entry name" value="ARABINOSE-BINDING PROTEIN-RELATED"/>
    <property type="match status" value="1"/>
</dbReference>
<evidence type="ECO:0000259" key="3">
    <source>
        <dbReference type="Pfam" id="PF12010"/>
    </source>
</evidence>
<feature type="domain" description="DUF3502" evidence="3">
    <location>
        <begin position="481"/>
        <end position="550"/>
    </location>
</feature>
<evidence type="ECO:0000313" key="5">
    <source>
        <dbReference type="Proteomes" id="UP000246635"/>
    </source>
</evidence>
<name>A0A2V2YWY7_9BACL</name>
<keyword evidence="5" id="KW-1185">Reference proteome</keyword>
<dbReference type="RefSeq" id="WP_110044556.1">
    <property type="nucleotide sequence ID" value="NZ_CP054613.1"/>
</dbReference>
<accession>A0A2V2YWY7</accession>
<dbReference type="InterPro" id="IPR022627">
    <property type="entry name" value="DUF3502"/>
</dbReference>
<dbReference type="InterPro" id="IPR050490">
    <property type="entry name" value="Bact_solute-bd_prot1"/>
</dbReference>
<dbReference type="Pfam" id="PF12010">
    <property type="entry name" value="DUF3502"/>
    <property type="match status" value="1"/>
</dbReference>
<evidence type="ECO:0000256" key="1">
    <source>
        <dbReference type="SAM" id="MobiDB-lite"/>
    </source>
</evidence>
<feature type="signal peptide" evidence="2">
    <location>
        <begin position="1"/>
        <end position="23"/>
    </location>
</feature>
<proteinExistence type="predicted"/>
<dbReference type="OrthoDB" id="1988587at2"/>
<dbReference type="Gene3D" id="3.40.190.10">
    <property type="entry name" value="Periplasmic binding protein-like II"/>
    <property type="match status" value="2"/>
</dbReference>
<feature type="compositionally biased region" description="Basic and acidic residues" evidence="1">
    <location>
        <begin position="44"/>
        <end position="61"/>
    </location>
</feature>
<protein>
    <submittedName>
        <fullName evidence="4">Putative aldouronate transport system substrate-binding protein</fullName>
    </submittedName>
</protein>
<dbReference type="SUPFAM" id="SSF53850">
    <property type="entry name" value="Periplasmic binding protein-like II"/>
    <property type="match status" value="1"/>
</dbReference>
<sequence>MQRNRKRMWLMLALSVMLTFTLAACGSSKDKETESSGSTTDTTKATDTDSKTDAAKTDKDSSTAAATDTGIDHSKEVKLVGYLLGEAPKGMPEVMAALNEKLKKDINATLEINYIGWGDIASKYPLILAAGEDVDFVFTADWNFYVQEANKGSFKEITTDLLQKYMPKYYEKQDASAYKAAQVQGKQYMIPTTTPDRKVNVIVLRKDIMDKAGLTNPTKISELEPYFAEIKKDYPNMTPLNLDSQYDLPAPFGALVSEKFAYAGAPGDSGDPSGVGNYMDLEDPSGKVLSITDEPVQGAFKYAAGIMKQWFDAGYVNKNPYSNKVRSKDNFCESKAGVAFGNSIDIQATLASCKEKGIDTYIMPVLSPSGHAPANSWLNNGVAIAAGSKNPERALEALDLLMQDESYVMTDYYGIEGKNYVLTSDGKLGLPDGVAAADNTYPPDAAGFWFVNKDFLKPSVSWTDSYIDLNNKVKDYLIQIPYLGFSFNSDKVKTEIANLKNVSTQYFLPFAIGSVKDVNASFDTLVSKMQAAGVDKVKTELETQASAFLAAKG</sequence>
<organism evidence="4 5">
    <name type="scientific">Paenibacillus cellulosilyticus</name>
    <dbReference type="NCBI Taxonomy" id="375489"/>
    <lineage>
        <taxon>Bacteria</taxon>
        <taxon>Bacillati</taxon>
        <taxon>Bacillota</taxon>
        <taxon>Bacilli</taxon>
        <taxon>Bacillales</taxon>
        <taxon>Paenibacillaceae</taxon>
        <taxon>Paenibacillus</taxon>
    </lineage>
</organism>
<dbReference type="EMBL" id="QGTQ01000009">
    <property type="protein sequence ID" value="PWW02524.1"/>
    <property type="molecule type" value="Genomic_DNA"/>
</dbReference>
<keyword evidence="2" id="KW-0732">Signal</keyword>
<dbReference type="AlphaFoldDB" id="A0A2V2YWY7"/>
<reference evidence="4 5" key="1">
    <citation type="submission" date="2018-05" db="EMBL/GenBank/DDBJ databases">
        <title>Genomic Encyclopedia of Type Strains, Phase III (KMG-III): the genomes of soil and plant-associated and newly described type strains.</title>
        <authorList>
            <person name="Whitman W."/>
        </authorList>
    </citation>
    <scope>NUCLEOTIDE SEQUENCE [LARGE SCALE GENOMIC DNA]</scope>
    <source>
        <strain evidence="4 5">CECT 5696</strain>
    </source>
</reference>
<gene>
    <name evidence="4" type="ORF">DFQ01_109149</name>
</gene>
<evidence type="ECO:0000256" key="2">
    <source>
        <dbReference type="SAM" id="SignalP"/>
    </source>
</evidence>
<dbReference type="PANTHER" id="PTHR43649:SF17">
    <property type="entry name" value="ABC TRANSPORTER SOLUTE BINDING PROTEIN-SUGAR TRANSPORT"/>
    <property type="match status" value="1"/>
</dbReference>
<feature type="region of interest" description="Disordered" evidence="1">
    <location>
        <begin position="28"/>
        <end position="67"/>
    </location>
</feature>
<dbReference type="PROSITE" id="PS51257">
    <property type="entry name" value="PROKAR_LIPOPROTEIN"/>
    <property type="match status" value="1"/>
</dbReference>
<comment type="caution">
    <text evidence="4">The sequence shown here is derived from an EMBL/GenBank/DDBJ whole genome shotgun (WGS) entry which is preliminary data.</text>
</comment>
<feature type="chain" id="PRO_5038687307" evidence="2">
    <location>
        <begin position="24"/>
        <end position="553"/>
    </location>
</feature>
<dbReference type="Proteomes" id="UP000246635">
    <property type="component" value="Unassembled WGS sequence"/>
</dbReference>
<evidence type="ECO:0000313" key="4">
    <source>
        <dbReference type="EMBL" id="PWW02524.1"/>
    </source>
</evidence>